<dbReference type="Gene3D" id="3.30.160.60">
    <property type="entry name" value="Classic Zinc Finger"/>
    <property type="match status" value="1"/>
</dbReference>
<feature type="region of interest" description="Disordered" evidence="9">
    <location>
        <begin position="354"/>
        <end position="380"/>
    </location>
</feature>
<dbReference type="GO" id="GO:0006357">
    <property type="term" value="P:regulation of transcription by RNA polymerase II"/>
    <property type="evidence" value="ECO:0007669"/>
    <property type="project" value="TreeGrafter"/>
</dbReference>
<keyword evidence="4" id="KW-0862">Zinc</keyword>
<evidence type="ECO:0000256" key="2">
    <source>
        <dbReference type="ARBA" id="ARBA00022723"/>
    </source>
</evidence>
<dbReference type="PROSITE" id="PS50157">
    <property type="entry name" value="ZINC_FINGER_C2H2_2"/>
    <property type="match status" value="1"/>
</dbReference>
<dbReference type="Proteomes" id="UP000759131">
    <property type="component" value="Unassembled WGS sequence"/>
</dbReference>
<name>A0A7R9KTK9_9ACAR</name>
<evidence type="ECO:0000259" key="10">
    <source>
        <dbReference type="PROSITE" id="PS50157"/>
    </source>
</evidence>
<feature type="compositionally biased region" description="Basic and acidic residues" evidence="9">
    <location>
        <begin position="787"/>
        <end position="807"/>
    </location>
</feature>
<dbReference type="PANTHER" id="PTHR46179:SF13">
    <property type="entry name" value="C2H2-TYPE DOMAIN-CONTAINING PROTEIN"/>
    <property type="match status" value="1"/>
</dbReference>
<evidence type="ECO:0000256" key="3">
    <source>
        <dbReference type="ARBA" id="ARBA00022771"/>
    </source>
</evidence>
<dbReference type="PANTHER" id="PTHR46179">
    <property type="entry name" value="ZINC FINGER PROTEIN"/>
    <property type="match status" value="1"/>
</dbReference>
<dbReference type="EMBL" id="CAJPIZ010005016">
    <property type="protein sequence ID" value="CAG2108185.1"/>
    <property type="molecule type" value="Genomic_DNA"/>
</dbReference>
<dbReference type="InterPro" id="IPR013087">
    <property type="entry name" value="Znf_C2H2_type"/>
</dbReference>
<feature type="non-terminal residue" evidence="11">
    <location>
        <position position="975"/>
    </location>
</feature>
<keyword evidence="7" id="KW-0539">Nucleus</keyword>
<evidence type="ECO:0000313" key="11">
    <source>
        <dbReference type="EMBL" id="CAD7627755.1"/>
    </source>
</evidence>
<feature type="compositionally biased region" description="Acidic residues" evidence="9">
    <location>
        <begin position="512"/>
        <end position="521"/>
    </location>
</feature>
<feature type="compositionally biased region" description="Low complexity" evidence="9">
    <location>
        <begin position="306"/>
        <end position="321"/>
    </location>
</feature>
<feature type="compositionally biased region" description="Polar residues" evidence="9">
    <location>
        <begin position="85"/>
        <end position="95"/>
    </location>
</feature>
<feature type="region of interest" description="Disordered" evidence="9">
    <location>
        <begin position="81"/>
        <end position="127"/>
    </location>
</feature>
<dbReference type="AlphaFoldDB" id="A0A7R9KTK9"/>
<feature type="compositionally biased region" description="Polar residues" evidence="9">
    <location>
        <begin position="906"/>
        <end position="931"/>
    </location>
</feature>
<reference evidence="11" key="1">
    <citation type="submission" date="2020-11" db="EMBL/GenBank/DDBJ databases">
        <authorList>
            <person name="Tran Van P."/>
        </authorList>
    </citation>
    <scope>NUCLEOTIDE SEQUENCE</scope>
</reference>
<feature type="compositionally biased region" description="Polar residues" evidence="9">
    <location>
        <begin position="850"/>
        <end position="875"/>
    </location>
</feature>
<feature type="region of interest" description="Disordered" evidence="9">
    <location>
        <begin position="240"/>
        <end position="342"/>
    </location>
</feature>
<keyword evidence="2" id="KW-0479">Metal-binding</keyword>
<keyword evidence="5" id="KW-0805">Transcription regulation</keyword>
<comment type="subcellular location">
    <subcellularLocation>
        <location evidence="1">Nucleus</location>
    </subcellularLocation>
</comment>
<accession>A0A7R9KTK9</accession>
<dbReference type="GO" id="GO:0005634">
    <property type="term" value="C:nucleus"/>
    <property type="evidence" value="ECO:0007669"/>
    <property type="project" value="UniProtKB-SubCell"/>
</dbReference>
<evidence type="ECO:0000256" key="8">
    <source>
        <dbReference type="PROSITE-ProRule" id="PRU00042"/>
    </source>
</evidence>
<dbReference type="InterPro" id="IPR051061">
    <property type="entry name" value="Zinc_finger_trans_reg"/>
</dbReference>
<organism evidence="11">
    <name type="scientific">Medioppia subpectinata</name>
    <dbReference type="NCBI Taxonomy" id="1979941"/>
    <lineage>
        <taxon>Eukaryota</taxon>
        <taxon>Metazoa</taxon>
        <taxon>Ecdysozoa</taxon>
        <taxon>Arthropoda</taxon>
        <taxon>Chelicerata</taxon>
        <taxon>Arachnida</taxon>
        <taxon>Acari</taxon>
        <taxon>Acariformes</taxon>
        <taxon>Sarcoptiformes</taxon>
        <taxon>Oribatida</taxon>
        <taxon>Brachypylina</taxon>
        <taxon>Oppioidea</taxon>
        <taxon>Oppiidae</taxon>
        <taxon>Medioppia</taxon>
    </lineage>
</organism>
<evidence type="ECO:0000256" key="1">
    <source>
        <dbReference type="ARBA" id="ARBA00004123"/>
    </source>
</evidence>
<evidence type="ECO:0000313" key="12">
    <source>
        <dbReference type="Proteomes" id="UP000759131"/>
    </source>
</evidence>
<feature type="compositionally biased region" description="Acidic residues" evidence="9">
    <location>
        <begin position="808"/>
        <end position="828"/>
    </location>
</feature>
<feature type="domain" description="C2H2-type" evidence="10">
    <location>
        <begin position="387"/>
        <end position="411"/>
    </location>
</feature>
<dbReference type="PROSITE" id="PS00028">
    <property type="entry name" value="ZINC_FINGER_C2H2_1"/>
    <property type="match status" value="3"/>
</dbReference>
<evidence type="ECO:0000256" key="9">
    <source>
        <dbReference type="SAM" id="MobiDB-lite"/>
    </source>
</evidence>
<evidence type="ECO:0000256" key="4">
    <source>
        <dbReference type="ARBA" id="ARBA00022833"/>
    </source>
</evidence>
<feature type="compositionally biased region" description="Polar residues" evidence="9">
    <location>
        <begin position="597"/>
        <end position="621"/>
    </location>
</feature>
<feature type="region of interest" description="Disordered" evidence="9">
    <location>
        <begin position="557"/>
        <end position="635"/>
    </location>
</feature>
<gene>
    <name evidence="11" type="ORF">OSB1V03_LOCUS8180</name>
</gene>
<keyword evidence="12" id="KW-1185">Reference proteome</keyword>
<proteinExistence type="predicted"/>
<dbReference type="SMART" id="SM00355">
    <property type="entry name" value="ZnF_C2H2"/>
    <property type="match status" value="9"/>
</dbReference>
<feature type="compositionally biased region" description="Basic and acidic residues" evidence="9">
    <location>
        <begin position="262"/>
        <end position="272"/>
    </location>
</feature>
<keyword evidence="3 8" id="KW-0863">Zinc-finger</keyword>
<feature type="region of interest" description="Disordered" evidence="9">
    <location>
        <begin position="773"/>
        <end position="955"/>
    </location>
</feature>
<dbReference type="GO" id="GO:0008270">
    <property type="term" value="F:zinc ion binding"/>
    <property type="evidence" value="ECO:0007669"/>
    <property type="project" value="UniProtKB-KW"/>
</dbReference>
<feature type="compositionally biased region" description="Basic residues" evidence="9">
    <location>
        <begin position="932"/>
        <end position="944"/>
    </location>
</feature>
<protein>
    <recommendedName>
        <fullName evidence="10">C2H2-type domain-containing protein</fullName>
    </recommendedName>
</protein>
<keyword evidence="6" id="KW-0804">Transcription</keyword>
<sequence>MFICVDIKIKAKLTERLVIVVDNEDMDSLDKWCDSAIINGKEWYICVFGGNECNEVEDSEELMRAHLRTQHGLQTSVHLVDNPLLTPSPSLQSGDDINPKCETSDEEAADNSDHSMGAESDESGDQSYISRVFGTSVRAKRPPSGDAGERPHKCTHSWCGSSYFTRQRLNTHLDHHRCGYGFDNTPGAPPVTGVCRRAKIDSFVTTIRPIDGQRSFECSFDGCVYKSAVLSHMKDHIHSRHVCPNRPNLIGRRSGCSSRVSATDETHDDRRRQSSPSFKSDDDLDPKYVTTDEEEGEGGGHDMDVQSDSSGSHVSSGDQTSAVRPEKGKRSTDGQSTSRKPAFKCRHEGCHYETPNKTLLGRHVRDEHPVSGRRRRRRQSVVVNRRFPCDRSDCNSSYSNRDTLARHMASHRCGYNMDDTPDQVSHPSDACRRPNIDSQYKTKRTAEDVKMFECGFDDCPYSTAVISSMRDHIHGIHVCPNRTSLRAATPRGRTPVGGSTRRVSNTRRVDASSDEESDDISEASEYNLILSSSQRIRKQSASHVSDAIESMVNDINRNARTQPPPQTPGQSAVESDHSDSDLNAGLPNVSPDDMNARSKSSGSDRPANQSLAHSSGGQSLMPNKRKRSKEDQPVMDSKQVYACEHKSCRFKTHSNKILTRHVTDQHSVSASTRPFRCRLKGCYSSYSTRARWVTHMASHGCGYNMDEMPDQVSQPSDACRRANIDSQCERSAITTDGQKSFQCPFDVCEYNTPIGERMRDHIHGQHVCPNRSNLRRELKSGRPLKCRSVEKRTPRERTVSSARRADTSSDDDSDDDSDGESDASEEAVELSRRKRSSQRIANKSVRQKRSAVQTSRETAVTDAQTQPVASTSRQSVVAKLKAKRNRNPRSSDGSSSGRDSDRDIWSTGSEAATESGASDSNWSENGSTTSRGGHKSAMSKKHKRSTADQPAIVTNSSALYECGREYCDFTAGDKE</sequence>
<evidence type="ECO:0000256" key="7">
    <source>
        <dbReference type="ARBA" id="ARBA00023242"/>
    </source>
</evidence>
<evidence type="ECO:0000256" key="5">
    <source>
        <dbReference type="ARBA" id="ARBA00023015"/>
    </source>
</evidence>
<evidence type="ECO:0000256" key="6">
    <source>
        <dbReference type="ARBA" id="ARBA00023163"/>
    </source>
</evidence>
<dbReference type="EMBL" id="OC859591">
    <property type="protein sequence ID" value="CAD7627755.1"/>
    <property type="molecule type" value="Genomic_DNA"/>
</dbReference>
<feature type="region of interest" description="Disordered" evidence="9">
    <location>
        <begin position="485"/>
        <end position="521"/>
    </location>
</feature>